<sequence>MRLAVTLATAVVAATTLGVSAPRAQEAPAVDGPYYLIDITREALIFVAGGTVQKSGNIANVTVITGSSPETLAETGFARLDMRYQFDCRNATYKTPSFAGYGAGGELMGALTDDADWEAVNPDAPSALVLDFACNGTIPAGSELEGDVQIIVTEYRAFILEQ</sequence>
<evidence type="ECO:0000259" key="1">
    <source>
        <dbReference type="Pfam" id="PF16747"/>
    </source>
</evidence>
<dbReference type="Proteomes" id="UP000548978">
    <property type="component" value="Unassembled WGS sequence"/>
</dbReference>
<feature type="domain" description="Surface-adhesin protein E-like" evidence="1">
    <location>
        <begin position="43"/>
        <end position="135"/>
    </location>
</feature>
<dbReference type="EMBL" id="JACIJB010000009">
    <property type="protein sequence ID" value="MBB5661331.1"/>
    <property type="molecule type" value="Genomic_DNA"/>
</dbReference>
<accession>A0A7W9A4K9</accession>
<proteinExistence type="predicted"/>
<name>A0A7W9A4K9_9CAUL</name>
<dbReference type="RefSeq" id="WP_123288471.1">
    <property type="nucleotide sequence ID" value="NZ_JACIJB010000009.1"/>
</dbReference>
<dbReference type="OrthoDB" id="7207787at2"/>
<organism evidence="2 3">
    <name type="scientific">Brevundimonas halotolerans</name>
    <dbReference type="NCBI Taxonomy" id="69670"/>
    <lineage>
        <taxon>Bacteria</taxon>
        <taxon>Pseudomonadati</taxon>
        <taxon>Pseudomonadota</taxon>
        <taxon>Alphaproteobacteria</taxon>
        <taxon>Caulobacterales</taxon>
        <taxon>Caulobacteraceae</taxon>
        <taxon>Brevundimonas</taxon>
    </lineage>
</organism>
<evidence type="ECO:0000313" key="2">
    <source>
        <dbReference type="EMBL" id="MBB5661331.1"/>
    </source>
</evidence>
<gene>
    <name evidence="2" type="ORF">FHS65_002091</name>
</gene>
<dbReference type="AlphaFoldDB" id="A0A7W9A4K9"/>
<comment type="caution">
    <text evidence="2">The sequence shown here is derived from an EMBL/GenBank/DDBJ whole genome shotgun (WGS) entry which is preliminary data.</text>
</comment>
<evidence type="ECO:0000313" key="3">
    <source>
        <dbReference type="Proteomes" id="UP000548978"/>
    </source>
</evidence>
<protein>
    <recommendedName>
        <fullName evidence="1">Surface-adhesin protein E-like domain-containing protein</fullName>
    </recommendedName>
</protein>
<dbReference type="InterPro" id="IPR031939">
    <property type="entry name" value="Adhesin_E-like"/>
</dbReference>
<dbReference type="Pfam" id="PF16747">
    <property type="entry name" value="Adhesin_E"/>
    <property type="match status" value="1"/>
</dbReference>
<keyword evidence="3" id="KW-1185">Reference proteome</keyword>
<reference evidence="2 3" key="1">
    <citation type="submission" date="2020-08" db="EMBL/GenBank/DDBJ databases">
        <title>Genomic Encyclopedia of Type Strains, Phase IV (KMG-IV): sequencing the most valuable type-strain genomes for metagenomic binning, comparative biology and taxonomic classification.</title>
        <authorList>
            <person name="Goeker M."/>
        </authorList>
    </citation>
    <scope>NUCLEOTIDE SEQUENCE [LARGE SCALE GENOMIC DNA]</scope>
    <source>
        <strain evidence="2 3">DSM 24448</strain>
    </source>
</reference>